<keyword evidence="3" id="KW-1185">Reference proteome</keyword>
<feature type="transmembrane region" description="Helical" evidence="1">
    <location>
        <begin position="6"/>
        <end position="28"/>
    </location>
</feature>
<keyword evidence="1" id="KW-1133">Transmembrane helix</keyword>
<reference evidence="2 3" key="1">
    <citation type="journal article" date="2019" name="Int. J. Syst. Evol. Microbiol.">
        <title>The Global Catalogue of Microorganisms (GCM) 10K type strain sequencing project: providing services to taxonomists for standard genome sequencing and annotation.</title>
        <authorList>
            <consortium name="The Broad Institute Genomics Platform"/>
            <consortium name="The Broad Institute Genome Sequencing Center for Infectious Disease"/>
            <person name="Wu L."/>
            <person name="Ma J."/>
        </authorList>
    </citation>
    <scope>NUCLEOTIDE SEQUENCE [LARGE SCALE GENOMIC DNA]</scope>
    <source>
        <strain evidence="2 3">JCM 14902</strain>
    </source>
</reference>
<keyword evidence="1" id="KW-0812">Transmembrane</keyword>
<dbReference type="Proteomes" id="UP001500326">
    <property type="component" value="Unassembled WGS sequence"/>
</dbReference>
<protein>
    <submittedName>
        <fullName evidence="2">Uncharacterized protein</fullName>
    </submittedName>
</protein>
<proteinExistence type="predicted"/>
<gene>
    <name evidence="2" type="ORF">GCM10009777_19830</name>
</gene>
<organism evidence="2 3">
    <name type="scientific">Microbacterium pumilum</name>
    <dbReference type="NCBI Taxonomy" id="344165"/>
    <lineage>
        <taxon>Bacteria</taxon>
        <taxon>Bacillati</taxon>
        <taxon>Actinomycetota</taxon>
        <taxon>Actinomycetes</taxon>
        <taxon>Micrococcales</taxon>
        <taxon>Microbacteriaceae</taxon>
        <taxon>Microbacterium</taxon>
    </lineage>
</organism>
<comment type="caution">
    <text evidence="2">The sequence shown here is derived from an EMBL/GenBank/DDBJ whole genome shotgun (WGS) entry which is preliminary data.</text>
</comment>
<dbReference type="RefSeq" id="WP_344061232.1">
    <property type="nucleotide sequence ID" value="NZ_BAAAOH010000001.1"/>
</dbReference>
<accession>A0ABN2SFH7</accession>
<dbReference type="EMBL" id="BAAAOH010000001">
    <property type="protein sequence ID" value="GAA1985848.1"/>
    <property type="molecule type" value="Genomic_DNA"/>
</dbReference>
<feature type="transmembrane region" description="Helical" evidence="1">
    <location>
        <begin position="67"/>
        <end position="91"/>
    </location>
</feature>
<keyword evidence="1" id="KW-0472">Membrane</keyword>
<sequence>MDTGTIIGAVVLFLIGVALIIIGISFVADIRQGLGPGAEAAVSESPGRPNQRARTTYTFLRVESRTVAWIITVITFLLGLAAIVWGIVLLATG</sequence>
<evidence type="ECO:0000256" key="1">
    <source>
        <dbReference type="SAM" id="Phobius"/>
    </source>
</evidence>
<name>A0ABN2SFH7_9MICO</name>
<evidence type="ECO:0000313" key="2">
    <source>
        <dbReference type="EMBL" id="GAA1985848.1"/>
    </source>
</evidence>
<evidence type="ECO:0000313" key="3">
    <source>
        <dbReference type="Proteomes" id="UP001500326"/>
    </source>
</evidence>